<organism evidence="3 4">
    <name type="scientific">Pollutimonas nitritireducens</name>
    <dbReference type="NCBI Taxonomy" id="2045209"/>
    <lineage>
        <taxon>Bacteria</taxon>
        <taxon>Pseudomonadati</taxon>
        <taxon>Pseudomonadota</taxon>
        <taxon>Betaproteobacteria</taxon>
        <taxon>Burkholderiales</taxon>
        <taxon>Alcaligenaceae</taxon>
        <taxon>Pollutimonas</taxon>
    </lineage>
</organism>
<feature type="domain" description="ABC-type transport auxiliary lipoprotein component" evidence="2">
    <location>
        <begin position="44"/>
        <end position="191"/>
    </location>
</feature>
<evidence type="ECO:0000256" key="1">
    <source>
        <dbReference type="SAM" id="SignalP"/>
    </source>
</evidence>
<dbReference type="EMBL" id="PDNV01000007">
    <property type="protein sequence ID" value="PLC53550.1"/>
    <property type="molecule type" value="Genomic_DNA"/>
</dbReference>
<evidence type="ECO:0000259" key="2">
    <source>
        <dbReference type="Pfam" id="PF03886"/>
    </source>
</evidence>
<feature type="chain" id="PRO_5014878596" description="ABC-type transport auxiliary lipoprotein component domain-containing protein" evidence="1">
    <location>
        <begin position="21"/>
        <end position="213"/>
    </location>
</feature>
<dbReference type="Gene3D" id="3.40.50.10610">
    <property type="entry name" value="ABC-type transport auxiliary lipoprotein component"/>
    <property type="match status" value="1"/>
</dbReference>
<dbReference type="RefSeq" id="WP_102070272.1">
    <property type="nucleotide sequence ID" value="NZ_PDNV01000007.1"/>
</dbReference>
<dbReference type="OrthoDB" id="1494661at2"/>
<keyword evidence="1" id="KW-0732">Signal</keyword>
<protein>
    <recommendedName>
        <fullName evidence="2">ABC-type transport auxiliary lipoprotein component domain-containing protein</fullName>
    </recommendedName>
</protein>
<dbReference type="InterPro" id="IPR005586">
    <property type="entry name" value="ABC_trans_aux"/>
</dbReference>
<comment type="caution">
    <text evidence="3">The sequence shown here is derived from an EMBL/GenBank/DDBJ whole genome shotgun (WGS) entry which is preliminary data.</text>
</comment>
<keyword evidence="4" id="KW-1185">Reference proteome</keyword>
<proteinExistence type="predicted"/>
<sequence length="213" mass="22881">MNPGRIFYVAALVAGLAACASPTRQYYTLLPASTVTELVGNDGKTAPKFAISVQPVVLPEQVDRPQIVINDADAAQVTPLNSALWASPLSDEIRNALSNELSRQLGVLDIPSGGTPESLPVWRVNLRVQRFDSIYNQRAVLDATWRLTPIHQSGKKTMICRAEIQVPVEAGMSALVAGHQEALKKLATLIAAQLITPLENNQMTGVEAKGCTS</sequence>
<dbReference type="Pfam" id="PF03886">
    <property type="entry name" value="ABC_trans_aux"/>
    <property type="match status" value="1"/>
</dbReference>
<dbReference type="AlphaFoldDB" id="A0A2N4UEW0"/>
<evidence type="ECO:0000313" key="3">
    <source>
        <dbReference type="EMBL" id="PLC53550.1"/>
    </source>
</evidence>
<evidence type="ECO:0000313" key="4">
    <source>
        <dbReference type="Proteomes" id="UP000234328"/>
    </source>
</evidence>
<feature type="signal peptide" evidence="1">
    <location>
        <begin position="1"/>
        <end position="20"/>
    </location>
</feature>
<dbReference type="PROSITE" id="PS51257">
    <property type="entry name" value="PROKAR_LIPOPROTEIN"/>
    <property type="match status" value="1"/>
</dbReference>
<accession>A0A2N4UEW0</accession>
<gene>
    <name evidence="3" type="ORF">CR155_12020</name>
</gene>
<name>A0A2N4UEW0_9BURK</name>
<dbReference type="SUPFAM" id="SSF159594">
    <property type="entry name" value="XCC0632-like"/>
    <property type="match status" value="1"/>
</dbReference>
<dbReference type="Proteomes" id="UP000234328">
    <property type="component" value="Unassembled WGS sequence"/>
</dbReference>
<reference evidence="3 4" key="1">
    <citation type="submission" date="2017-10" db="EMBL/GenBank/DDBJ databases">
        <title>Two draft genome sequences of Pusillimonas sp. strains isolated from a nitrate- and radionuclide-contaminated groundwater in Russia.</title>
        <authorList>
            <person name="Grouzdev D.S."/>
            <person name="Tourova T.P."/>
            <person name="Goeva M.A."/>
            <person name="Babich T.L."/>
            <person name="Sokolova D.S."/>
            <person name="Abdullin R."/>
            <person name="Poltaraus A.B."/>
            <person name="Toshchakov S.V."/>
            <person name="Nazina T.N."/>
        </authorList>
    </citation>
    <scope>NUCLEOTIDE SEQUENCE [LARGE SCALE GENOMIC DNA]</scope>
    <source>
        <strain evidence="3 4">JR1/69-2-13</strain>
    </source>
</reference>